<dbReference type="AlphaFoldDB" id="I4YZQ8"/>
<organism evidence="1 2">
    <name type="scientific">Microvirga lotononidis</name>
    <dbReference type="NCBI Taxonomy" id="864069"/>
    <lineage>
        <taxon>Bacteria</taxon>
        <taxon>Pseudomonadati</taxon>
        <taxon>Pseudomonadota</taxon>
        <taxon>Alphaproteobacteria</taxon>
        <taxon>Hyphomicrobiales</taxon>
        <taxon>Methylobacteriaceae</taxon>
        <taxon>Microvirga</taxon>
    </lineage>
</organism>
<dbReference type="Proteomes" id="UP000003947">
    <property type="component" value="Unassembled WGS sequence"/>
</dbReference>
<dbReference type="PATRIC" id="fig|864069.3.peg.2115"/>
<evidence type="ECO:0000313" key="2">
    <source>
        <dbReference type="Proteomes" id="UP000003947"/>
    </source>
</evidence>
<dbReference type="STRING" id="864069.MicloDRAFT_00019280"/>
<name>I4YZQ8_9HYPH</name>
<keyword evidence="2" id="KW-1185">Reference proteome</keyword>
<dbReference type="HOGENOM" id="CLU_1633504_0_0_5"/>
<sequence length="162" mass="17682">MRAIHSGTGSDMNTAIDIPVTRGWSAPPRCDGPLRPPDVINPMESAMPHSRAMPAGQAAYPELCPDYIEQKIIRAYVQLAVGPDEGEASRTVRLGRFGAIEICLTEEYGAETRGLPPFWLEVRAQGTGGAIDRIGCHEFDEDEIAAAVAFVQQADRRLRVLH</sequence>
<accession>I4YZQ8</accession>
<reference evidence="1 2" key="1">
    <citation type="submission" date="2012-02" db="EMBL/GenBank/DDBJ databases">
        <title>Improved High-Quality Draft sequence of Microvirga sp. WSM3557.</title>
        <authorList>
            <consortium name="US DOE Joint Genome Institute"/>
            <person name="Lucas S."/>
            <person name="Han J."/>
            <person name="Lapidus A."/>
            <person name="Cheng J.-F."/>
            <person name="Goodwin L."/>
            <person name="Pitluck S."/>
            <person name="Peters L."/>
            <person name="Zhang X."/>
            <person name="Detter J.C."/>
            <person name="Han C."/>
            <person name="Tapia R."/>
            <person name="Land M."/>
            <person name="Hauser L."/>
            <person name="Kyrpides N."/>
            <person name="Ivanova N."/>
            <person name="Pagani I."/>
            <person name="Brau L."/>
            <person name="Yates R."/>
            <person name="O'Hara G."/>
            <person name="Rui T."/>
            <person name="Howieson J."/>
            <person name="Reeve W."/>
            <person name="Woyke T."/>
        </authorList>
    </citation>
    <scope>NUCLEOTIDE SEQUENCE [LARGE SCALE GENOMIC DNA]</scope>
    <source>
        <strain evidence="1 2">WSM3557</strain>
    </source>
</reference>
<evidence type="ECO:0000313" key="1">
    <source>
        <dbReference type="EMBL" id="EIM29450.1"/>
    </source>
</evidence>
<proteinExistence type="predicted"/>
<dbReference type="EMBL" id="JH660641">
    <property type="protein sequence ID" value="EIM29450.1"/>
    <property type="molecule type" value="Genomic_DNA"/>
</dbReference>
<gene>
    <name evidence="1" type="ORF">MicloDRAFT_00019280</name>
</gene>
<protein>
    <submittedName>
        <fullName evidence="1">Uncharacterized protein</fullName>
    </submittedName>
</protein>